<feature type="transmembrane region" description="Helical" evidence="8">
    <location>
        <begin position="37"/>
        <end position="57"/>
    </location>
</feature>
<comment type="catalytic activity">
    <reaction evidence="8">
        <text>L-cysteinyl-[protein] + hexadecanoyl-CoA = S-hexadecanoyl-L-cysteinyl-[protein] + CoA</text>
        <dbReference type="Rhea" id="RHEA:36683"/>
        <dbReference type="Rhea" id="RHEA-COMP:10131"/>
        <dbReference type="Rhea" id="RHEA-COMP:11032"/>
        <dbReference type="ChEBI" id="CHEBI:29950"/>
        <dbReference type="ChEBI" id="CHEBI:57287"/>
        <dbReference type="ChEBI" id="CHEBI:57379"/>
        <dbReference type="ChEBI" id="CHEBI:74151"/>
        <dbReference type="EC" id="2.3.1.225"/>
    </reaction>
</comment>
<evidence type="ECO:0000256" key="1">
    <source>
        <dbReference type="ARBA" id="ARBA00004141"/>
    </source>
</evidence>
<dbReference type="OrthoDB" id="4096362at2759"/>
<evidence type="ECO:0000256" key="5">
    <source>
        <dbReference type="ARBA" id="ARBA00022989"/>
    </source>
</evidence>
<comment type="domain">
    <text evidence="8">The DHHC domain is required for palmitoyltransferase activity.</text>
</comment>
<feature type="domain" description="Palmitoyltransferase DHHC" evidence="9">
    <location>
        <begin position="156"/>
        <end position="279"/>
    </location>
</feature>
<dbReference type="InterPro" id="IPR001594">
    <property type="entry name" value="Palmitoyltrfase_DHHC"/>
</dbReference>
<dbReference type="Proteomes" id="UP001085076">
    <property type="component" value="Unassembled WGS sequence"/>
</dbReference>
<dbReference type="PANTHER" id="PTHR22883:SF471">
    <property type="entry name" value="S-ACYLTRANSFERASE"/>
    <property type="match status" value="1"/>
</dbReference>
<keyword evidence="4 8" id="KW-0812">Transmembrane</keyword>
<evidence type="ECO:0000256" key="3">
    <source>
        <dbReference type="ARBA" id="ARBA00022679"/>
    </source>
</evidence>
<dbReference type="EMBL" id="JAGGNH010000017">
    <property type="protein sequence ID" value="KAJ0961539.1"/>
    <property type="molecule type" value="Genomic_DNA"/>
</dbReference>
<proteinExistence type="inferred from homology"/>
<comment type="subcellular location">
    <subcellularLocation>
        <location evidence="1">Membrane</location>
        <topology evidence="1">Multi-pass membrane protein</topology>
    </subcellularLocation>
</comment>
<dbReference type="GO" id="GO:0006612">
    <property type="term" value="P:protein targeting to membrane"/>
    <property type="evidence" value="ECO:0007669"/>
    <property type="project" value="TreeGrafter"/>
</dbReference>
<dbReference type="InterPro" id="IPR039859">
    <property type="entry name" value="PFA4/ZDH16/20/ERF2-like"/>
</dbReference>
<name>A0A9D5BVD0_9LILI</name>
<dbReference type="PROSITE" id="PS50216">
    <property type="entry name" value="DHHC"/>
    <property type="match status" value="1"/>
</dbReference>
<sequence length="429" mass="49292">MEIVSSPRPRRLYQVWKGSNKFYCGGRLIFGPDVTSLPLTIILIAGPSVVFACQVIAKILNSEKHDHEEYANKHSQIFGYPVLAFTIFLTVADMIFLLLTSSRDPGIVPRSIRPPESDETFDGATPSMEWVGGRTPNLRFPRTKDVTVNGYSVKVKYCDTCFLYRPPRASHCSICNNCVMKFDHHCPWVGQCIGLRNYRFFFLFISSSTFLCIYVFTFSWLNILGERKFYSSLWKSMSAEVLSLVLIIYTFLAVWFVGGLTVFHLYLIITNQTTYENFRYRYDKKVNPYNKGLFGNFIHVFFSRMPPSLNDFRSWVLEDPITFRSITPNIGVNVINPNEKIDIEIDSKLTSNDNSQIPSILKDLDYGIIDDNVKFKYRTEDDKSDPFALLVNQEPILDEPIETNDTSSEVLSLQEVPDLFDHDVQLPQP</sequence>
<evidence type="ECO:0000256" key="6">
    <source>
        <dbReference type="ARBA" id="ARBA00023136"/>
    </source>
</evidence>
<dbReference type="AlphaFoldDB" id="A0A9D5BVD0"/>
<evidence type="ECO:0000259" key="9">
    <source>
        <dbReference type="Pfam" id="PF01529"/>
    </source>
</evidence>
<accession>A0A9D5BVD0</accession>
<dbReference type="PANTHER" id="PTHR22883">
    <property type="entry name" value="ZINC FINGER DHHC DOMAIN CONTAINING PROTEIN"/>
    <property type="match status" value="1"/>
</dbReference>
<evidence type="ECO:0000256" key="4">
    <source>
        <dbReference type="ARBA" id="ARBA00022692"/>
    </source>
</evidence>
<dbReference type="EC" id="2.3.1.225" evidence="8"/>
<evidence type="ECO:0000313" key="10">
    <source>
        <dbReference type="EMBL" id="KAJ0961539.1"/>
    </source>
</evidence>
<keyword evidence="3 8" id="KW-0808">Transferase</keyword>
<reference evidence="10 11" key="1">
    <citation type="journal article" date="2022" name="Hortic Res">
        <title>The genome of Dioscorea zingiberensis sheds light on the biosynthesis, origin and evolution of the medicinally important diosgenin saponins.</title>
        <authorList>
            <person name="Li Y."/>
            <person name="Tan C."/>
            <person name="Li Z."/>
            <person name="Guo J."/>
            <person name="Li S."/>
            <person name="Chen X."/>
            <person name="Wang C."/>
            <person name="Dai X."/>
            <person name="Yang H."/>
            <person name="Song W."/>
            <person name="Hou L."/>
            <person name="Xu J."/>
            <person name="Tong Z."/>
            <person name="Xu A."/>
            <person name="Yuan X."/>
            <person name="Wang W."/>
            <person name="Yang Q."/>
            <person name="Chen L."/>
            <person name="Sun Z."/>
            <person name="Wang K."/>
            <person name="Pan B."/>
            <person name="Chen J."/>
            <person name="Bao Y."/>
            <person name="Liu F."/>
            <person name="Qi X."/>
            <person name="Gang D.R."/>
            <person name="Wen J."/>
            <person name="Li J."/>
        </authorList>
    </citation>
    <scope>NUCLEOTIDE SEQUENCE [LARGE SCALE GENOMIC DNA]</scope>
    <source>
        <strain evidence="10">Dzin_1.0</strain>
    </source>
</reference>
<evidence type="ECO:0000256" key="2">
    <source>
        <dbReference type="ARBA" id="ARBA00008574"/>
    </source>
</evidence>
<dbReference type="GO" id="GO:0019706">
    <property type="term" value="F:protein-cysteine S-palmitoyltransferase activity"/>
    <property type="evidence" value="ECO:0007669"/>
    <property type="project" value="UniProtKB-EC"/>
</dbReference>
<evidence type="ECO:0000256" key="7">
    <source>
        <dbReference type="ARBA" id="ARBA00023315"/>
    </source>
</evidence>
<gene>
    <name evidence="10" type="ORF">J5N97_001712</name>
</gene>
<evidence type="ECO:0000256" key="8">
    <source>
        <dbReference type="RuleBase" id="RU079119"/>
    </source>
</evidence>
<feature type="transmembrane region" description="Helical" evidence="8">
    <location>
        <begin position="241"/>
        <end position="269"/>
    </location>
</feature>
<keyword evidence="11" id="KW-1185">Reference proteome</keyword>
<evidence type="ECO:0000313" key="11">
    <source>
        <dbReference type="Proteomes" id="UP001085076"/>
    </source>
</evidence>
<dbReference type="GO" id="GO:0005794">
    <property type="term" value="C:Golgi apparatus"/>
    <property type="evidence" value="ECO:0007669"/>
    <property type="project" value="TreeGrafter"/>
</dbReference>
<feature type="transmembrane region" description="Helical" evidence="8">
    <location>
        <begin position="77"/>
        <end position="100"/>
    </location>
</feature>
<keyword evidence="7 8" id="KW-0012">Acyltransferase</keyword>
<feature type="transmembrane region" description="Helical" evidence="8">
    <location>
        <begin position="200"/>
        <end position="221"/>
    </location>
</feature>
<comment type="similarity">
    <text evidence="2 8">Belongs to the DHHC palmitoyltransferase family.</text>
</comment>
<dbReference type="GO" id="GO:0005783">
    <property type="term" value="C:endoplasmic reticulum"/>
    <property type="evidence" value="ECO:0007669"/>
    <property type="project" value="TreeGrafter"/>
</dbReference>
<organism evidence="10 11">
    <name type="scientific">Dioscorea zingiberensis</name>
    <dbReference type="NCBI Taxonomy" id="325984"/>
    <lineage>
        <taxon>Eukaryota</taxon>
        <taxon>Viridiplantae</taxon>
        <taxon>Streptophyta</taxon>
        <taxon>Embryophyta</taxon>
        <taxon>Tracheophyta</taxon>
        <taxon>Spermatophyta</taxon>
        <taxon>Magnoliopsida</taxon>
        <taxon>Liliopsida</taxon>
        <taxon>Dioscoreales</taxon>
        <taxon>Dioscoreaceae</taxon>
        <taxon>Dioscorea</taxon>
    </lineage>
</organism>
<keyword evidence="6 8" id="KW-0472">Membrane</keyword>
<protein>
    <recommendedName>
        <fullName evidence="8">S-acyltransferase</fullName>
        <ecNumber evidence="8">2.3.1.225</ecNumber>
    </recommendedName>
    <alternativeName>
        <fullName evidence="8">Palmitoyltransferase</fullName>
    </alternativeName>
</protein>
<comment type="caution">
    <text evidence="10">The sequence shown here is derived from an EMBL/GenBank/DDBJ whole genome shotgun (WGS) entry which is preliminary data.</text>
</comment>
<keyword evidence="5 8" id="KW-1133">Transmembrane helix</keyword>
<dbReference type="Pfam" id="PF01529">
    <property type="entry name" value="DHHC"/>
    <property type="match status" value="1"/>
</dbReference>
<dbReference type="GO" id="GO:0016020">
    <property type="term" value="C:membrane"/>
    <property type="evidence" value="ECO:0007669"/>
    <property type="project" value="UniProtKB-SubCell"/>
</dbReference>